<evidence type="ECO:0000313" key="2">
    <source>
        <dbReference type="EMBL" id="SDB09706.1"/>
    </source>
</evidence>
<gene>
    <name evidence="2" type="ORF">SAMN02910417_00741</name>
</gene>
<dbReference type="EMBL" id="FMXR01000006">
    <property type="protein sequence ID" value="SDB09706.1"/>
    <property type="molecule type" value="Genomic_DNA"/>
</dbReference>
<evidence type="ECO:0000256" key="1">
    <source>
        <dbReference type="SAM" id="Phobius"/>
    </source>
</evidence>
<keyword evidence="1" id="KW-0812">Transmembrane</keyword>
<dbReference type="Proteomes" id="UP000199228">
    <property type="component" value="Unassembled WGS sequence"/>
</dbReference>
<keyword evidence="1" id="KW-0472">Membrane</keyword>
<organism evidence="2 3">
    <name type="scientific">Eubacterium oxidoreducens</name>
    <dbReference type="NCBI Taxonomy" id="1732"/>
    <lineage>
        <taxon>Bacteria</taxon>
        <taxon>Bacillati</taxon>
        <taxon>Bacillota</taxon>
        <taxon>Clostridia</taxon>
        <taxon>Eubacteriales</taxon>
        <taxon>Eubacteriaceae</taxon>
        <taxon>Eubacterium</taxon>
    </lineage>
</organism>
<protein>
    <submittedName>
        <fullName evidence="2">Heptaprenyl diphosphate synthase</fullName>
    </submittedName>
</protein>
<dbReference type="Gene3D" id="1.10.1760.20">
    <property type="match status" value="1"/>
</dbReference>
<keyword evidence="3" id="KW-1185">Reference proteome</keyword>
<dbReference type="InterPro" id="IPR014535">
    <property type="entry name" value="Hpre_diP_synt_I"/>
</dbReference>
<keyword evidence="1" id="KW-1133">Transmembrane helix</keyword>
<feature type="transmembrane region" description="Helical" evidence="1">
    <location>
        <begin position="29"/>
        <end position="48"/>
    </location>
</feature>
<proteinExistence type="predicted"/>
<dbReference type="Pfam" id="PF07456">
    <property type="entry name" value="Hpre_diP_synt_I"/>
    <property type="match status" value="1"/>
</dbReference>
<accession>A0A1G6AMR9</accession>
<dbReference type="AlphaFoldDB" id="A0A1G6AMR9"/>
<dbReference type="OrthoDB" id="9799095at2"/>
<sequence length="169" mass="18455">MKHNVAFLGVFLALALVFSYVEAMIPFAIAIPGVKLGITNIVIVLILYLNGPKEALIVSVLRVILAGLLFGNLFSILYSMAGALLSLAIMVFIRHTKQFHVITVSAIGGIVHNLGQLIVAAFVVENYNIMYYFAVLMIAGVVTGIIIGIVGNEMIKRVGHLFWKRQVRT</sequence>
<reference evidence="2 3" key="1">
    <citation type="submission" date="2016-10" db="EMBL/GenBank/DDBJ databases">
        <authorList>
            <person name="de Groot N.N."/>
        </authorList>
    </citation>
    <scope>NUCLEOTIDE SEQUENCE [LARGE SCALE GENOMIC DNA]</scope>
    <source>
        <strain evidence="2 3">DSM 3217</strain>
    </source>
</reference>
<feature type="transmembrane region" description="Helical" evidence="1">
    <location>
        <begin position="100"/>
        <end position="123"/>
    </location>
</feature>
<feature type="transmembrane region" description="Helical" evidence="1">
    <location>
        <begin position="129"/>
        <end position="150"/>
    </location>
</feature>
<dbReference type="RefSeq" id="WP_090172327.1">
    <property type="nucleotide sequence ID" value="NZ_FMXR01000006.1"/>
</dbReference>
<dbReference type="STRING" id="1732.SAMN02910417_00741"/>
<evidence type="ECO:0000313" key="3">
    <source>
        <dbReference type="Proteomes" id="UP000199228"/>
    </source>
</evidence>
<dbReference type="InterPro" id="IPR010898">
    <property type="entry name" value="Hpre_diP_synth_I"/>
</dbReference>
<name>A0A1G6AMR9_EUBOX</name>
<dbReference type="PIRSF" id="PIRSF027391">
    <property type="entry name" value="Hpre_diP_synt_I"/>
    <property type="match status" value="1"/>
</dbReference>